<dbReference type="AlphaFoldDB" id="A0AAN5D4C5"/>
<reference evidence="6" key="1">
    <citation type="submission" date="2022-10" db="EMBL/GenBank/DDBJ databases">
        <title>Genome assembly of Pristionchus species.</title>
        <authorList>
            <person name="Yoshida K."/>
            <person name="Sommer R.J."/>
        </authorList>
    </citation>
    <scope>NUCLEOTIDE SEQUENCE [LARGE SCALE GENOMIC DNA]</scope>
    <source>
        <strain evidence="6">RS5460</strain>
    </source>
</reference>
<sequence>ETELISVFYVGDQITKLQKTSLVPSASDALVYTTIGSAVGMLVPLISRDYDFFQNLEMHLRVEHPPITGRDHLSFRSYYAPCKAVIDGDLCEQFVLMDSKKQLDAADELGRTQSEITKKLEDIRTRFAF</sequence>
<protein>
    <recommendedName>
        <fullName evidence="4">RSE1/DDB1/CPSF1 C-terminal domain-containing protein</fullName>
    </recommendedName>
</protein>
<organism evidence="5 6">
    <name type="scientific">Pristionchus mayeri</name>
    <dbReference type="NCBI Taxonomy" id="1317129"/>
    <lineage>
        <taxon>Eukaryota</taxon>
        <taxon>Metazoa</taxon>
        <taxon>Ecdysozoa</taxon>
        <taxon>Nematoda</taxon>
        <taxon>Chromadorea</taxon>
        <taxon>Rhabditida</taxon>
        <taxon>Rhabditina</taxon>
        <taxon>Diplogasteromorpha</taxon>
        <taxon>Diplogasteroidea</taxon>
        <taxon>Neodiplogasteridae</taxon>
        <taxon>Pristionchus</taxon>
    </lineage>
</organism>
<feature type="domain" description="RSE1/DDB1/CPSF1 C-terminal" evidence="4">
    <location>
        <begin position="3"/>
        <end position="95"/>
    </location>
</feature>
<evidence type="ECO:0000256" key="2">
    <source>
        <dbReference type="ARBA" id="ARBA00023242"/>
    </source>
</evidence>
<evidence type="ECO:0000313" key="6">
    <source>
        <dbReference type="Proteomes" id="UP001328107"/>
    </source>
</evidence>
<accession>A0AAN5D4C5</accession>
<comment type="similarity">
    <text evidence="3">Belongs to the RSE1 family.</text>
</comment>
<comment type="subcellular location">
    <subcellularLocation>
        <location evidence="1">Nucleus</location>
    </subcellularLocation>
</comment>
<dbReference type="GO" id="GO:0005634">
    <property type="term" value="C:nucleus"/>
    <property type="evidence" value="ECO:0007669"/>
    <property type="project" value="UniProtKB-SubCell"/>
</dbReference>
<proteinExistence type="inferred from homology"/>
<dbReference type="EMBL" id="BTRK01000005">
    <property type="protein sequence ID" value="GMR55850.1"/>
    <property type="molecule type" value="Genomic_DNA"/>
</dbReference>
<dbReference type="PANTHER" id="PTHR10644">
    <property type="entry name" value="DNA REPAIR/RNA PROCESSING CPSF FAMILY"/>
    <property type="match status" value="1"/>
</dbReference>
<dbReference type="InterPro" id="IPR050358">
    <property type="entry name" value="RSE1/DDB1/CFT1"/>
</dbReference>
<evidence type="ECO:0000259" key="4">
    <source>
        <dbReference type="Pfam" id="PF03178"/>
    </source>
</evidence>
<evidence type="ECO:0000313" key="5">
    <source>
        <dbReference type="EMBL" id="GMR55850.1"/>
    </source>
</evidence>
<keyword evidence="6" id="KW-1185">Reference proteome</keyword>
<keyword evidence="2" id="KW-0539">Nucleus</keyword>
<evidence type="ECO:0000256" key="3">
    <source>
        <dbReference type="ARBA" id="ARBA00038266"/>
    </source>
</evidence>
<gene>
    <name evidence="5" type="ORF">PMAYCL1PPCAC_26045</name>
</gene>
<feature type="non-terminal residue" evidence="5">
    <location>
        <position position="1"/>
    </location>
</feature>
<dbReference type="Gene3D" id="1.10.150.910">
    <property type="match status" value="1"/>
</dbReference>
<dbReference type="Proteomes" id="UP001328107">
    <property type="component" value="Unassembled WGS sequence"/>
</dbReference>
<evidence type="ECO:0000256" key="1">
    <source>
        <dbReference type="ARBA" id="ARBA00004123"/>
    </source>
</evidence>
<name>A0AAN5D4C5_9BILA</name>
<dbReference type="FunFam" id="1.10.150.910:FF:000002">
    <property type="entry name" value="Splicing factor 3B subunit 3"/>
    <property type="match status" value="1"/>
</dbReference>
<comment type="caution">
    <text evidence="5">The sequence shown here is derived from an EMBL/GenBank/DDBJ whole genome shotgun (WGS) entry which is preliminary data.</text>
</comment>
<dbReference type="InterPro" id="IPR004871">
    <property type="entry name" value="RSE1/DDB1/CPSF1_C"/>
</dbReference>
<dbReference type="GO" id="GO:0003676">
    <property type="term" value="F:nucleic acid binding"/>
    <property type="evidence" value="ECO:0007669"/>
    <property type="project" value="InterPro"/>
</dbReference>
<dbReference type="Pfam" id="PF03178">
    <property type="entry name" value="CPSF_A"/>
    <property type="match status" value="1"/>
</dbReference>